<evidence type="ECO:0000313" key="2">
    <source>
        <dbReference type="Proteomes" id="UP000584880"/>
    </source>
</evidence>
<sequence length="90" mass="10324">FQEISRHVRELLGIEEPLFSRSISLPYRDNMGLFLERKSRTGKKADALTFSQFIQKAGLEPYTTVPSLQQSQTRVEVDALPALQDTQREN</sequence>
<dbReference type="PANTHER" id="PTHR46829">
    <property type="entry name" value="STERILE ALPHA MOTIF DOMAIN-CONTAINING PROTEIN 15"/>
    <property type="match status" value="1"/>
</dbReference>
<organism evidence="1 2">
    <name type="scientific">Ptilonorhynchus violaceus</name>
    <name type="common">Satin bowerbird</name>
    <name type="synonym">Pyrrhocorax violaceus</name>
    <dbReference type="NCBI Taxonomy" id="28724"/>
    <lineage>
        <taxon>Eukaryota</taxon>
        <taxon>Metazoa</taxon>
        <taxon>Chordata</taxon>
        <taxon>Craniata</taxon>
        <taxon>Vertebrata</taxon>
        <taxon>Euteleostomi</taxon>
        <taxon>Archelosauria</taxon>
        <taxon>Archosauria</taxon>
        <taxon>Dinosauria</taxon>
        <taxon>Saurischia</taxon>
        <taxon>Theropoda</taxon>
        <taxon>Coelurosauria</taxon>
        <taxon>Aves</taxon>
        <taxon>Neognathae</taxon>
        <taxon>Neoaves</taxon>
        <taxon>Telluraves</taxon>
        <taxon>Australaves</taxon>
        <taxon>Passeriformes</taxon>
        <taxon>Ptilonorhynchidae</taxon>
        <taxon>Ptilonorhynchus</taxon>
    </lineage>
</organism>
<gene>
    <name evidence="1" type="primary">Samd15</name>
    <name evidence="1" type="ORF">PTIVIO_R01858</name>
</gene>
<protein>
    <submittedName>
        <fullName evidence="1">SAM15 protein</fullName>
    </submittedName>
</protein>
<evidence type="ECO:0000313" key="1">
    <source>
        <dbReference type="EMBL" id="NWV05482.1"/>
    </source>
</evidence>
<proteinExistence type="predicted"/>
<feature type="non-terminal residue" evidence="1">
    <location>
        <position position="1"/>
    </location>
</feature>
<keyword evidence="2" id="KW-1185">Reference proteome</keyword>
<dbReference type="Proteomes" id="UP000584880">
    <property type="component" value="Unassembled WGS sequence"/>
</dbReference>
<accession>A0A7K6BV50</accession>
<dbReference type="PANTHER" id="PTHR46829:SF1">
    <property type="entry name" value="STERILE ALPHA MOTIF DOMAIN-CONTAINING PROTEIN 15"/>
    <property type="match status" value="1"/>
</dbReference>
<reference evidence="1 2" key="1">
    <citation type="submission" date="2019-09" db="EMBL/GenBank/DDBJ databases">
        <title>Bird 10,000 Genomes (B10K) Project - Family phase.</title>
        <authorList>
            <person name="Zhang G."/>
        </authorList>
    </citation>
    <scope>NUCLEOTIDE SEQUENCE [LARGE SCALE GENOMIC DNA]</scope>
    <source>
        <strain evidence="1">B10K-DU-012-10</strain>
        <tissue evidence="1">Blood</tissue>
    </source>
</reference>
<dbReference type="AlphaFoldDB" id="A0A7K6BV50"/>
<name>A0A7K6BV50_PTIVI</name>
<comment type="caution">
    <text evidence="1">The sequence shown here is derived from an EMBL/GenBank/DDBJ whole genome shotgun (WGS) entry which is preliminary data.</text>
</comment>
<dbReference type="EMBL" id="VZRJ01003717">
    <property type="protein sequence ID" value="NWV05482.1"/>
    <property type="molecule type" value="Genomic_DNA"/>
</dbReference>
<feature type="non-terminal residue" evidence="1">
    <location>
        <position position="90"/>
    </location>
</feature>